<evidence type="ECO:0000256" key="1">
    <source>
        <dbReference type="SAM" id="MobiDB-lite"/>
    </source>
</evidence>
<evidence type="ECO:0008006" key="4">
    <source>
        <dbReference type="Google" id="ProtNLM"/>
    </source>
</evidence>
<dbReference type="InterPro" id="IPR035172">
    <property type="entry name" value="DUF5302"/>
</dbReference>
<dbReference type="Pfam" id="PF17227">
    <property type="entry name" value="DUF5302"/>
    <property type="match status" value="1"/>
</dbReference>
<organism evidence="2 3">
    <name type="scientific">Intrasporangium calvum (strain ATCC 23552 / DSM 43043 / JCM 3097 / NBRC 12989 / NCIMB 10167 / NRRL B-3866 / 7 KIP)</name>
    <dbReference type="NCBI Taxonomy" id="710696"/>
    <lineage>
        <taxon>Bacteria</taxon>
        <taxon>Bacillati</taxon>
        <taxon>Actinomycetota</taxon>
        <taxon>Actinomycetes</taxon>
        <taxon>Micrococcales</taxon>
        <taxon>Intrasporangiaceae</taxon>
        <taxon>Intrasporangium</taxon>
    </lineage>
</organism>
<gene>
    <name evidence="2" type="ordered locus">Intca_2015</name>
</gene>
<evidence type="ECO:0000313" key="3">
    <source>
        <dbReference type="Proteomes" id="UP000008914"/>
    </source>
</evidence>
<keyword evidence="3" id="KW-1185">Reference proteome</keyword>
<reference evidence="2 3" key="1">
    <citation type="journal article" date="2010" name="Stand. Genomic Sci.">
        <title>Complete genome sequence of Intrasporangium calvum type strain (7 KIP).</title>
        <authorList>
            <person name="Del Rio T.G."/>
            <person name="Chertkov O."/>
            <person name="Yasawong M."/>
            <person name="Lucas S."/>
            <person name="Deshpande S."/>
            <person name="Cheng J.F."/>
            <person name="Detter C."/>
            <person name="Tapia R."/>
            <person name="Han C."/>
            <person name="Goodwin L."/>
            <person name="Pitluck S."/>
            <person name="Liolios K."/>
            <person name="Ivanova N."/>
            <person name="Mavromatis K."/>
            <person name="Pati A."/>
            <person name="Chen A."/>
            <person name="Palaniappan K."/>
            <person name="Land M."/>
            <person name="Hauser L."/>
            <person name="Chang Y.J."/>
            <person name="Jeffries C.D."/>
            <person name="Rohde M."/>
            <person name="Pukall R."/>
            <person name="Sikorski J."/>
            <person name="Goker M."/>
            <person name="Woyke T."/>
            <person name="Bristow J."/>
            <person name="Eisen J.A."/>
            <person name="Markowitz V."/>
            <person name="Hugenholtz P."/>
            <person name="Kyrpides N.C."/>
            <person name="Klenk H.P."/>
            <person name="Lapidus A."/>
        </authorList>
    </citation>
    <scope>NUCLEOTIDE SEQUENCE [LARGE SCALE GENOMIC DNA]</scope>
    <source>
        <strain evidence="3">ATCC 23552 / DSM 43043 / JCM 3097 / NBRC 12989 / 7 KIP</strain>
    </source>
</reference>
<feature type="compositionally biased region" description="Polar residues" evidence="1">
    <location>
        <begin position="1"/>
        <end position="11"/>
    </location>
</feature>
<dbReference type="Proteomes" id="UP000008914">
    <property type="component" value="Chromosome"/>
</dbReference>
<accession>E6SCE7</accession>
<dbReference type="RefSeq" id="WP_013492841.1">
    <property type="nucleotide sequence ID" value="NC_014830.1"/>
</dbReference>
<dbReference type="KEGG" id="ica:Intca_2015"/>
<dbReference type="OrthoDB" id="4319558at2"/>
<protein>
    <recommendedName>
        <fullName evidence="4">DUF5302 domain-containing protein</fullName>
    </recommendedName>
</protein>
<feature type="region of interest" description="Disordered" evidence="1">
    <location>
        <begin position="1"/>
        <end position="63"/>
    </location>
</feature>
<dbReference type="HOGENOM" id="CLU_186976_3_0_11"/>
<dbReference type="EMBL" id="CP002343">
    <property type="protein sequence ID" value="ADU48526.1"/>
    <property type="molecule type" value="Genomic_DNA"/>
</dbReference>
<name>E6SCE7_INTC7</name>
<sequence length="63" mass="6884">MSKQEGSTTGPSEEMKAKFRQALDKKQAHGGKDVSEDDQDRSKVHGAHGPAKAQQMFRRKAGS</sequence>
<evidence type="ECO:0000313" key="2">
    <source>
        <dbReference type="EMBL" id="ADU48526.1"/>
    </source>
</evidence>
<proteinExistence type="predicted"/>
<feature type="compositionally biased region" description="Basic and acidic residues" evidence="1">
    <location>
        <begin position="13"/>
        <end position="34"/>
    </location>
</feature>
<dbReference type="eggNOG" id="ENOG502ZIQK">
    <property type="taxonomic scope" value="Bacteria"/>
</dbReference>
<dbReference type="AlphaFoldDB" id="E6SCE7"/>